<organism evidence="6 7">
    <name type="scientific">Thanatephorus cucumeris (strain AG1-IB / isolate 7/3/14)</name>
    <name type="common">Lettuce bottom rot fungus</name>
    <name type="synonym">Rhizoctonia solani</name>
    <dbReference type="NCBI Taxonomy" id="1108050"/>
    <lineage>
        <taxon>Eukaryota</taxon>
        <taxon>Fungi</taxon>
        <taxon>Dikarya</taxon>
        <taxon>Basidiomycota</taxon>
        <taxon>Agaricomycotina</taxon>
        <taxon>Agaricomycetes</taxon>
        <taxon>Cantharellales</taxon>
        <taxon>Ceratobasidiaceae</taxon>
        <taxon>Rhizoctonia</taxon>
        <taxon>Rhizoctonia solani AG-1</taxon>
    </lineage>
</organism>
<protein>
    <submittedName>
        <fullName evidence="6">Uncharacterized protein</fullName>
    </submittedName>
</protein>
<comment type="subcellular location">
    <subcellularLocation>
        <location evidence="1">Membrane</location>
    </subcellularLocation>
</comment>
<evidence type="ECO:0000256" key="1">
    <source>
        <dbReference type="ARBA" id="ARBA00004370"/>
    </source>
</evidence>
<evidence type="ECO:0000256" key="2">
    <source>
        <dbReference type="ARBA" id="ARBA00022692"/>
    </source>
</evidence>
<reference evidence="6 7" key="1">
    <citation type="submission" date="2014-11" db="EMBL/GenBank/DDBJ databases">
        <authorList>
            <person name="Wibberg Daniel"/>
        </authorList>
    </citation>
    <scope>NUCLEOTIDE SEQUENCE [LARGE SCALE GENOMIC DNA]</scope>
    <source>
        <strain evidence="6">Rhizoctonia solani AG1-IB 7/3/14</strain>
    </source>
</reference>
<feature type="transmembrane region" description="Helical" evidence="5">
    <location>
        <begin position="137"/>
        <end position="157"/>
    </location>
</feature>
<evidence type="ECO:0000256" key="5">
    <source>
        <dbReference type="SAM" id="Phobius"/>
    </source>
</evidence>
<name>A0A0B7FFH4_THACB</name>
<evidence type="ECO:0000256" key="4">
    <source>
        <dbReference type="ARBA" id="ARBA00023136"/>
    </source>
</evidence>
<dbReference type="Proteomes" id="UP000059188">
    <property type="component" value="Unassembled WGS sequence"/>
</dbReference>
<dbReference type="GO" id="GO:0044183">
    <property type="term" value="F:protein folding chaperone"/>
    <property type="evidence" value="ECO:0007669"/>
    <property type="project" value="InterPro"/>
</dbReference>
<dbReference type="AlphaFoldDB" id="A0A0B7FFH4"/>
<keyword evidence="3 5" id="KW-1133">Transmembrane helix</keyword>
<dbReference type="OrthoDB" id="284718at2759"/>
<keyword evidence="4 5" id="KW-0472">Membrane</keyword>
<feature type="transmembrane region" description="Helical" evidence="5">
    <location>
        <begin position="109"/>
        <end position="125"/>
    </location>
</feature>
<dbReference type="STRING" id="1108050.A0A0B7FFH4"/>
<gene>
    <name evidence="6" type="ORF">RSOLAG1IB_07444</name>
</gene>
<keyword evidence="7" id="KW-1185">Reference proteome</keyword>
<evidence type="ECO:0000313" key="7">
    <source>
        <dbReference type="Proteomes" id="UP000059188"/>
    </source>
</evidence>
<dbReference type="Pfam" id="PF03669">
    <property type="entry name" value="ASTER"/>
    <property type="match status" value="1"/>
</dbReference>
<sequence>MVRATMPNVRQVRIMLERDNYCGSSVRNLGFVLNSVISIMHFSGRFFSGYLLFTTTRHSHQVKMSSNDPRAPELEEPFRLPKTYTESLDAVTSLSMLMAGGTLLTRNPYGAWTAIFVAVSGFLNQHPLRTKEGGQTWSSIIFALGALVTIYMPQLIIQPAAQASKST</sequence>
<proteinExistence type="predicted"/>
<evidence type="ECO:0000313" key="6">
    <source>
        <dbReference type="EMBL" id="CEL54952.1"/>
    </source>
</evidence>
<keyword evidence="2 5" id="KW-0812">Transmembrane</keyword>
<dbReference type="GO" id="GO:0045048">
    <property type="term" value="P:protein insertion into ER membrane"/>
    <property type="evidence" value="ECO:0007669"/>
    <property type="project" value="InterPro"/>
</dbReference>
<dbReference type="GO" id="GO:0005789">
    <property type="term" value="C:endoplasmic reticulum membrane"/>
    <property type="evidence" value="ECO:0007669"/>
    <property type="project" value="InterPro"/>
</dbReference>
<dbReference type="EMBL" id="LN679118">
    <property type="protein sequence ID" value="CEL54952.1"/>
    <property type="molecule type" value="Genomic_DNA"/>
</dbReference>
<feature type="transmembrane region" description="Helical" evidence="5">
    <location>
        <begin position="31"/>
        <end position="53"/>
    </location>
</feature>
<evidence type="ECO:0000256" key="3">
    <source>
        <dbReference type="ARBA" id="ARBA00022989"/>
    </source>
</evidence>
<dbReference type="InterPro" id="IPR005351">
    <property type="entry name" value="ASTER"/>
</dbReference>
<accession>A0A0B7FFH4</accession>